<keyword evidence="4" id="KW-0964">Secreted</keyword>
<keyword evidence="7" id="KW-1015">Disulfide bond</keyword>
<evidence type="ECO:0000313" key="12">
    <source>
        <dbReference type="Proteomes" id="UP001390339"/>
    </source>
</evidence>
<sequence length="145" mass="14715">MHFSILSVTLLSAALGGSGVLADDSLDKIVQKMPGCAVSCYADACSQSGCSPEDFKCVCNSLFRLPTRMGTCLSRNDCTSYNAKDSLGDMCGRMEKNPSNTEVSAASSVVAQAVATATKQPSGARANEVALGGVLGAAAVVAAVL</sequence>
<accession>A0ABR2ISN2</accession>
<dbReference type="Proteomes" id="UP001390339">
    <property type="component" value="Unassembled WGS sequence"/>
</dbReference>
<organism evidence="11 12">
    <name type="scientific">Apiospora arundinis</name>
    <dbReference type="NCBI Taxonomy" id="335852"/>
    <lineage>
        <taxon>Eukaryota</taxon>
        <taxon>Fungi</taxon>
        <taxon>Dikarya</taxon>
        <taxon>Ascomycota</taxon>
        <taxon>Pezizomycotina</taxon>
        <taxon>Sordariomycetes</taxon>
        <taxon>Xylariomycetidae</taxon>
        <taxon>Amphisphaeriales</taxon>
        <taxon>Apiosporaceae</taxon>
        <taxon>Apiospora</taxon>
    </lineage>
</organism>
<evidence type="ECO:0000256" key="2">
    <source>
        <dbReference type="ARBA" id="ARBA00004613"/>
    </source>
</evidence>
<evidence type="ECO:0000256" key="3">
    <source>
        <dbReference type="ARBA" id="ARBA00010031"/>
    </source>
</evidence>
<comment type="caution">
    <text evidence="11">The sequence shown here is derived from an EMBL/GenBank/DDBJ whole genome shotgun (WGS) entry which is preliminary data.</text>
</comment>
<evidence type="ECO:0000256" key="1">
    <source>
        <dbReference type="ARBA" id="ARBA00004589"/>
    </source>
</evidence>
<comment type="subcellular location">
    <subcellularLocation>
        <location evidence="1">Membrane</location>
        <topology evidence="1">Lipid-anchor</topology>
        <topology evidence="1">GPI-anchor</topology>
    </subcellularLocation>
    <subcellularLocation>
        <location evidence="2">Secreted</location>
    </subcellularLocation>
</comment>
<dbReference type="Pfam" id="PF05730">
    <property type="entry name" value="CFEM"/>
    <property type="match status" value="1"/>
</dbReference>
<name>A0ABR2ISN2_9PEZI</name>
<evidence type="ECO:0000313" key="11">
    <source>
        <dbReference type="EMBL" id="KAK8867356.1"/>
    </source>
</evidence>
<feature type="signal peptide" evidence="9">
    <location>
        <begin position="1"/>
        <end position="22"/>
    </location>
</feature>
<gene>
    <name evidence="11" type="ORF">PGQ11_005934</name>
</gene>
<evidence type="ECO:0000256" key="4">
    <source>
        <dbReference type="ARBA" id="ARBA00022525"/>
    </source>
</evidence>
<keyword evidence="6 9" id="KW-0732">Signal</keyword>
<feature type="chain" id="PRO_5046812507" description="CFEM domain-containing protein" evidence="9">
    <location>
        <begin position="23"/>
        <end position="145"/>
    </location>
</feature>
<evidence type="ECO:0000256" key="6">
    <source>
        <dbReference type="ARBA" id="ARBA00022729"/>
    </source>
</evidence>
<keyword evidence="12" id="KW-1185">Reference proteome</keyword>
<keyword evidence="5" id="KW-0336">GPI-anchor</keyword>
<evidence type="ECO:0000256" key="8">
    <source>
        <dbReference type="ARBA" id="ARBA00023288"/>
    </source>
</evidence>
<keyword evidence="5" id="KW-0325">Glycoprotein</keyword>
<keyword evidence="5" id="KW-0472">Membrane</keyword>
<proteinExistence type="inferred from homology"/>
<evidence type="ECO:0000256" key="7">
    <source>
        <dbReference type="ARBA" id="ARBA00023157"/>
    </source>
</evidence>
<evidence type="ECO:0000256" key="9">
    <source>
        <dbReference type="SAM" id="SignalP"/>
    </source>
</evidence>
<keyword evidence="8" id="KW-0449">Lipoprotein</keyword>
<dbReference type="EMBL" id="JAPCWZ010000004">
    <property type="protein sequence ID" value="KAK8867356.1"/>
    <property type="molecule type" value="Genomic_DNA"/>
</dbReference>
<protein>
    <recommendedName>
        <fullName evidence="10">CFEM domain-containing protein</fullName>
    </recommendedName>
</protein>
<dbReference type="InterPro" id="IPR008427">
    <property type="entry name" value="Extracellular_membr_CFEM_dom"/>
</dbReference>
<comment type="similarity">
    <text evidence="3">Belongs to the RBT5 family.</text>
</comment>
<reference evidence="11 12" key="1">
    <citation type="journal article" date="2024" name="IMA Fungus">
        <title>Apiospora arundinis, a panoply of carbohydrate-active enzymes and secondary metabolites.</title>
        <authorList>
            <person name="Sorensen T."/>
            <person name="Petersen C."/>
            <person name="Muurmann A.T."/>
            <person name="Christiansen J.V."/>
            <person name="Brundto M.L."/>
            <person name="Overgaard C.K."/>
            <person name="Boysen A.T."/>
            <person name="Wollenberg R.D."/>
            <person name="Larsen T.O."/>
            <person name="Sorensen J.L."/>
            <person name="Nielsen K.L."/>
            <person name="Sondergaard T.E."/>
        </authorList>
    </citation>
    <scope>NUCLEOTIDE SEQUENCE [LARGE SCALE GENOMIC DNA]</scope>
    <source>
        <strain evidence="11 12">AAU 773</strain>
    </source>
</reference>
<feature type="domain" description="CFEM" evidence="10">
    <location>
        <begin position="30"/>
        <end position="84"/>
    </location>
</feature>
<evidence type="ECO:0000256" key="5">
    <source>
        <dbReference type="ARBA" id="ARBA00022622"/>
    </source>
</evidence>
<evidence type="ECO:0000259" key="10">
    <source>
        <dbReference type="Pfam" id="PF05730"/>
    </source>
</evidence>